<gene>
    <name evidence="1" type="ORF">SAMN04488515_1921</name>
</gene>
<dbReference type="AlphaFoldDB" id="A0A1I0QHS9"/>
<dbReference type="RefSeq" id="WP_089993206.1">
    <property type="nucleotide sequence ID" value="NZ_FOIZ01000001.1"/>
</dbReference>
<accession>A0A1I0QHS9</accession>
<sequence length="168" mass="18302">MAQGGIAIVYYSRSGHSERLARILSERLNATLIHLVAPRYQSGLFAYLRAGFHSLRQTCDLPEQAFDTLARYRAVIICGPVWTSYPATPLRGLLRSDIPMPKTVGLFLTCADHSPAQKAFDTAEADFGGPFTATASLSNDDEGTDRETRQIDSFCQTILSACGTLLVG</sequence>
<dbReference type="InterPro" id="IPR029039">
    <property type="entry name" value="Flavoprotein-like_sf"/>
</dbReference>
<dbReference type="OrthoDB" id="9806505at2"/>
<organism evidence="1 2">
    <name type="scientific">Cognatiyoonia koreensis</name>
    <dbReference type="NCBI Taxonomy" id="364200"/>
    <lineage>
        <taxon>Bacteria</taxon>
        <taxon>Pseudomonadati</taxon>
        <taxon>Pseudomonadota</taxon>
        <taxon>Alphaproteobacteria</taxon>
        <taxon>Rhodobacterales</taxon>
        <taxon>Paracoccaceae</taxon>
        <taxon>Cognatiyoonia</taxon>
    </lineage>
</organism>
<name>A0A1I0QHS9_9RHOB</name>
<dbReference type="SUPFAM" id="SSF52218">
    <property type="entry name" value="Flavoproteins"/>
    <property type="match status" value="1"/>
</dbReference>
<dbReference type="STRING" id="364200.SAMN04488515_1921"/>
<dbReference type="Gene3D" id="3.40.50.360">
    <property type="match status" value="1"/>
</dbReference>
<evidence type="ECO:0000313" key="2">
    <source>
        <dbReference type="Proteomes" id="UP000199167"/>
    </source>
</evidence>
<proteinExistence type="predicted"/>
<evidence type="ECO:0008006" key="3">
    <source>
        <dbReference type="Google" id="ProtNLM"/>
    </source>
</evidence>
<protein>
    <recommendedName>
        <fullName evidence="3">Flavodoxin</fullName>
    </recommendedName>
</protein>
<dbReference type="EMBL" id="FOIZ01000001">
    <property type="protein sequence ID" value="SEW26426.1"/>
    <property type="molecule type" value="Genomic_DNA"/>
</dbReference>
<keyword evidence="2" id="KW-1185">Reference proteome</keyword>
<reference evidence="1 2" key="1">
    <citation type="submission" date="2016-10" db="EMBL/GenBank/DDBJ databases">
        <authorList>
            <person name="de Groot N.N."/>
        </authorList>
    </citation>
    <scope>NUCLEOTIDE SEQUENCE [LARGE SCALE GENOMIC DNA]</scope>
    <source>
        <strain evidence="1 2">DSM 17925</strain>
    </source>
</reference>
<dbReference type="Proteomes" id="UP000199167">
    <property type="component" value="Unassembled WGS sequence"/>
</dbReference>
<evidence type="ECO:0000313" key="1">
    <source>
        <dbReference type="EMBL" id="SEW26426.1"/>
    </source>
</evidence>